<sequence>MSRPPGANFRAARTRALLYEAARRLPEMARILRSVMGCPSAGACAAHGGGGRGRPHAPASAWWASVGMAGVWAGAHPRDNRARRYLSVAENLASTELNCIVHRNGRDDPVHTTREGIMTTLGSAVTAATAIRSVADVLQPLHTLEGEGYPVRRAFPTPQIPFLDPFLTVDQAGPAHLGPGEAKGAPDRPYRGFETLTYVLEGALECADSTGSRAALAPGDVHRLTAAAGVVHSVEPAPALLEAGGLQHHLQLWVNVPAAYKGARPRAEHLAADRIPVVRRLDGSWFKVIAGTALGVAGPVGTPTPVTVVHACLAPGESARLPAPAGWNTAVYVLSGSGAVGTAEVFDGDLAVLADDGGAVRLAGGPVGADLLFLSGLPIGEPVVRSGPFVMNSAEEIEQAFDDYACDRLGRYDS</sequence>
<dbReference type="EMBL" id="CP030862">
    <property type="protein sequence ID" value="AXE22132.1"/>
    <property type="molecule type" value="Genomic_DNA"/>
</dbReference>
<dbReference type="PANTHER" id="PTHR13903:SF8">
    <property type="entry name" value="PIRIN"/>
    <property type="match status" value="1"/>
</dbReference>
<evidence type="ECO:0000256" key="2">
    <source>
        <dbReference type="RuleBase" id="RU003457"/>
    </source>
</evidence>
<dbReference type="SUPFAM" id="SSF51182">
    <property type="entry name" value="RmlC-like cupins"/>
    <property type="match status" value="1"/>
</dbReference>
<evidence type="ECO:0000256" key="1">
    <source>
        <dbReference type="ARBA" id="ARBA00008416"/>
    </source>
</evidence>
<dbReference type="Gene3D" id="2.60.120.10">
    <property type="entry name" value="Jelly Rolls"/>
    <property type="match status" value="2"/>
</dbReference>
<evidence type="ECO:0000259" key="4">
    <source>
        <dbReference type="Pfam" id="PF05726"/>
    </source>
</evidence>
<accession>A0A344TU11</accession>
<dbReference type="KEGG" id="sgz:C0216_00575"/>
<evidence type="ECO:0000313" key="6">
    <source>
        <dbReference type="Proteomes" id="UP000252004"/>
    </source>
</evidence>
<dbReference type="Pfam" id="PF02678">
    <property type="entry name" value="Pirin"/>
    <property type="match status" value="1"/>
</dbReference>
<proteinExistence type="inferred from homology"/>
<evidence type="ECO:0000313" key="5">
    <source>
        <dbReference type="EMBL" id="AXE22132.1"/>
    </source>
</evidence>
<organism evidence="5 6">
    <name type="scientific">Streptomyces globosus</name>
    <dbReference type="NCBI Taxonomy" id="68209"/>
    <lineage>
        <taxon>Bacteria</taxon>
        <taxon>Bacillati</taxon>
        <taxon>Actinomycetota</taxon>
        <taxon>Actinomycetes</taxon>
        <taxon>Kitasatosporales</taxon>
        <taxon>Streptomycetaceae</taxon>
        <taxon>Streptomyces</taxon>
    </lineage>
</organism>
<dbReference type="Proteomes" id="UP000252004">
    <property type="component" value="Chromosome"/>
</dbReference>
<dbReference type="OrthoDB" id="321327at2"/>
<dbReference type="InterPro" id="IPR012093">
    <property type="entry name" value="Pirin"/>
</dbReference>
<dbReference type="InterPro" id="IPR011051">
    <property type="entry name" value="RmlC_Cupin_sf"/>
</dbReference>
<feature type="domain" description="Pirin N-terminal" evidence="3">
    <location>
        <begin position="151"/>
        <end position="254"/>
    </location>
</feature>
<keyword evidence="6" id="KW-1185">Reference proteome</keyword>
<dbReference type="Pfam" id="PF05726">
    <property type="entry name" value="Pirin_C"/>
    <property type="match status" value="1"/>
</dbReference>
<reference evidence="5 6" key="1">
    <citation type="submission" date="2018-01" db="EMBL/GenBank/DDBJ databases">
        <title>Draft genome Sequence of streptomyces globosus LZH-48.</title>
        <authorList>
            <person name="Ran K."/>
            <person name="Li Z."/>
            <person name="Wei S."/>
            <person name="Dong R."/>
        </authorList>
    </citation>
    <scope>NUCLEOTIDE SEQUENCE [LARGE SCALE GENOMIC DNA]</scope>
    <source>
        <strain evidence="5 6">LZH-48</strain>
    </source>
</reference>
<dbReference type="PANTHER" id="PTHR13903">
    <property type="entry name" value="PIRIN-RELATED"/>
    <property type="match status" value="1"/>
</dbReference>
<name>A0A344TU11_9ACTN</name>
<dbReference type="InterPro" id="IPR014710">
    <property type="entry name" value="RmlC-like_jellyroll"/>
</dbReference>
<dbReference type="AlphaFoldDB" id="A0A344TU11"/>
<protein>
    <recommendedName>
        <fullName evidence="7">Pirin family protein</fullName>
    </recommendedName>
</protein>
<evidence type="ECO:0008006" key="7">
    <source>
        <dbReference type="Google" id="ProtNLM"/>
    </source>
</evidence>
<evidence type="ECO:0000259" key="3">
    <source>
        <dbReference type="Pfam" id="PF02678"/>
    </source>
</evidence>
<feature type="domain" description="Pirin C-terminal" evidence="4">
    <location>
        <begin position="309"/>
        <end position="406"/>
    </location>
</feature>
<dbReference type="CDD" id="cd02247">
    <property type="entry name" value="cupin_pirin_C"/>
    <property type="match status" value="1"/>
</dbReference>
<gene>
    <name evidence="5" type="ORF">C0216_00575</name>
</gene>
<dbReference type="InterPro" id="IPR003829">
    <property type="entry name" value="Pirin_N_dom"/>
</dbReference>
<comment type="similarity">
    <text evidence="1 2">Belongs to the pirin family.</text>
</comment>
<dbReference type="CDD" id="cd02909">
    <property type="entry name" value="cupin_pirin_N"/>
    <property type="match status" value="1"/>
</dbReference>
<dbReference type="InterPro" id="IPR008778">
    <property type="entry name" value="Pirin_C_dom"/>
</dbReference>